<dbReference type="AlphaFoldDB" id="A0A419W4N5"/>
<dbReference type="PANTHER" id="PTHR47036:SF1">
    <property type="entry name" value="COBALT-FACTOR III C(17)-METHYLTRANSFERASE-RELATED"/>
    <property type="match status" value="1"/>
</dbReference>
<evidence type="ECO:0000256" key="4">
    <source>
        <dbReference type="ARBA" id="ARBA00022679"/>
    </source>
</evidence>
<dbReference type="Proteomes" id="UP000283387">
    <property type="component" value="Unassembled WGS sequence"/>
</dbReference>
<keyword evidence="8" id="KW-1185">Reference proteome</keyword>
<evidence type="ECO:0000256" key="1">
    <source>
        <dbReference type="ARBA" id="ARBA00004953"/>
    </source>
</evidence>
<dbReference type="InterPro" id="IPR014777">
    <property type="entry name" value="4pyrrole_Mease_sub1"/>
</dbReference>
<dbReference type="UniPathway" id="UPA00148"/>
<dbReference type="CDD" id="cd11646">
    <property type="entry name" value="Precorrin_3B_C17_MT"/>
    <property type="match status" value="1"/>
</dbReference>
<organism evidence="7 8">
    <name type="scientific">Mangrovibacterium diazotrophicum</name>
    <dbReference type="NCBI Taxonomy" id="1261403"/>
    <lineage>
        <taxon>Bacteria</taxon>
        <taxon>Pseudomonadati</taxon>
        <taxon>Bacteroidota</taxon>
        <taxon>Bacteroidia</taxon>
        <taxon>Marinilabiliales</taxon>
        <taxon>Prolixibacteraceae</taxon>
        <taxon>Mangrovibacterium</taxon>
    </lineage>
</organism>
<evidence type="ECO:0000313" key="7">
    <source>
        <dbReference type="EMBL" id="RKD90390.1"/>
    </source>
</evidence>
<dbReference type="SUPFAM" id="SSF53790">
    <property type="entry name" value="Tetrapyrrole methylase"/>
    <property type="match status" value="1"/>
</dbReference>
<keyword evidence="4 7" id="KW-0808">Transferase</keyword>
<dbReference type="InterPro" id="IPR006363">
    <property type="entry name" value="Cbl_synth_CobJ/CibH_dom"/>
</dbReference>
<dbReference type="PANTHER" id="PTHR47036">
    <property type="entry name" value="COBALT-FACTOR III C(17)-METHYLTRANSFERASE-RELATED"/>
    <property type="match status" value="1"/>
</dbReference>
<gene>
    <name evidence="7" type="ORF">BC643_0728</name>
</gene>
<dbReference type="EMBL" id="RAPN01000001">
    <property type="protein sequence ID" value="RKD90390.1"/>
    <property type="molecule type" value="Genomic_DNA"/>
</dbReference>
<dbReference type="Pfam" id="PF00590">
    <property type="entry name" value="TP_methylase"/>
    <property type="match status" value="1"/>
</dbReference>
<comment type="caution">
    <text evidence="7">The sequence shown here is derived from an EMBL/GenBank/DDBJ whole genome shotgun (WGS) entry which is preliminary data.</text>
</comment>
<dbReference type="NCBIfam" id="TIGR01466">
    <property type="entry name" value="cobJ_cbiH"/>
    <property type="match status" value="1"/>
</dbReference>
<evidence type="ECO:0000259" key="6">
    <source>
        <dbReference type="Pfam" id="PF00590"/>
    </source>
</evidence>
<dbReference type="InterPro" id="IPR051810">
    <property type="entry name" value="Precorrin_MeTrfase"/>
</dbReference>
<proteinExistence type="predicted"/>
<dbReference type="InterPro" id="IPR014776">
    <property type="entry name" value="4pyrrole_Mease_sub2"/>
</dbReference>
<keyword evidence="3 7" id="KW-0489">Methyltransferase</keyword>
<evidence type="ECO:0000256" key="2">
    <source>
        <dbReference type="ARBA" id="ARBA00022573"/>
    </source>
</evidence>
<dbReference type="InterPro" id="IPR035996">
    <property type="entry name" value="4pyrrol_Methylase_sf"/>
</dbReference>
<evidence type="ECO:0000313" key="8">
    <source>
        <dbReference type="Proteomes" id="UP000283387"/>
    </source>
</evidence>
<dbReference type="Gene3D" id="3.40.1010.10">
    <property type="entry name" value="Cobalt-precorrin-4 Transmethylase, Domain 1"/>
    <property type="match status" value="1"/>
</dbReference>
<keyword evidence="2" id="KW-0169">Cobalamin biosynthesis</keyword>
<dbReference type="InterPro" id="IPR000878">
    <property type="entry name" value="4pyrrol_Mease"/>
</dbReference>
<feature type="domain" description="Tetrapyrrole methylase" evidence="6">
    <location>
        <begin position="4"/>
        <end position="211"/>
    </location>
</feature>
<accession>A0A419W4N5</accession>
<reference evidence="7 8" key="1">
    <citation type="submission" date="2018-09" db="EMBL/GenBank/DDBJ databases">
        <title>Genomic Encyclopedia of Archaeal and Bacterial Type Strains, Phase II (KMG-II): from individual species to whole genera.</title>
        <authorList>
            <person name="Goeker M."/>
        </authorList>
    </citation>
    <scope>NUCLEOTIDE SEQUENCE [LARGE SCALE GENOMIC DNA]</scope>
    <source>
        <strain evidence="7 8">DSM 27148</strain>
    </source>
</reference>
<evidence type="ECO:0000256" key="3">
    <source>
        <dbReference type="ARBA" id="ARBA00022603"/>
    </source>
</evidence>
<keyword evidence="5" id="KW-0949">S-adenosyl-L-methionine</keyword>
<dbReference type="GO" id="GO:0009236">
    <property type="term" value="P:cobalamin biosynthetic process"/>
    <property type="evidence" value="ECO:0007669"/>
    <property type="project" value="UniProtKB-UniPathway"/>
</dbReference>
<evidence type="ECO:0000256" key="5">
    <source>
        <dbReference type="ARBA" id="ARBA00022691"/>
    </source>
</evidence>
<dbReference type="GO" id="GO:0008168">
    <property type="term" value="F:methyltransferase activity"/>
    <property type="evidence" value="ECO:0007669"/>
    <property type="project" value="UniProtKB-KW"/>
</dbReference>
<dbReference type="OrthoDB" id="9772960at2"/>
<comment type="pathway">
    <text evidence="1">Cofactor biosynthesis; adenosylcobalamin biosynthesis.</text>
</comment>
<sequence length="244" mass="26385">MQGKITLVGTGPGDKDYICPRALQALEQSDIIAGYKTYIELIKTLFPEKQFASSGMKKEVDRCVEVLELAEVGNVVSLISSGDAGIYGMAGIMLEIVAERQSEVPVDIIPGISAATSAASLLGAPLMNDFVTLSLSDLLTPWELILKRIRAAGEGDFAVALYNPRSKTRIKQLDTAVDILLQYQKPETPVGIVKQAMREGQQVVLTTLGELKNADVDMLTTVIIGNSQTQVINGKMVTIRGYRL</sequence>
<dbReference type="Gene3D" id="3.30.950.10">
    <property type="entry name" value="Methyltransferase, Cobalt-precorrin-4 Transmethylase, Domain 2"/>
    <property type="match status" value="1"/>
</dbReference>
<dbReference type="RefSeq" id="WP_120271799.1">
    <property type="nucleotide sequence ID" value="NZ_RAPN01000001.1"/>
</dbReference>
<protein>
    <submittedName>
        <fullName evidence="7">Cobalt-precorrin 3 C17-methyltransferase</fullName>
    </submittedName>
</protein>
<dbReference type="GO" id="GO:0032259">
    <property type="term" value="P:methylation"/>
    <property type="evidence" value="ECO:0007669"/>
    <property type="project" value="UniProtKB-KW"/>
</dbReference>
<name>A0A419W4N5_9BACT</name>